<sequence>MKATILLLFLFLSLNASAYVKDTTFVVNTAENTYEISFFSQHVRIDNVKIRNYPSNDADEREYTTRKISIGNESIGACIRKYCKIPLMNVSFEKYDSMRIGIKYDLQGKPFCTCFSYPAKLMIPIETIEQLEKVLMEKVKIAVKLTRPSSCKKIYGVEVGIDLNLRELQQGIDTGERIW</sequence>
<protein>
    <submittedName>
        <fullName evidence="2">Uncharacterized protein</fullName>
    </submittedName>
</protein>
<name>A0A4S2DFZ7_9BACE</name>
<evidence type="ECO:0000313" key="2">
    <source>
        <dbReference type="EMBL" id="TGY40645.1"/>
    </source>
</evidence>
<gene>
    <name evidence="2" type="ORF">E5353_01670</name>
</gene>
<dbReference type="RefSeq" id="WP_120467458.1">
    <property type="nucleotide sequence ID" value="NZ_SRYX01000004.1"/>
</dbReference>
<keyword evidence="1" id="KW-0732">Signal</keyword>
<dbReference type="EMBL" id="SRYX01000004">
    <property type="protein sequence ID" value="TGY40645.1"/>
    <property type="molecule type" value="Genomic_DNA"/>
</dbReference>
<proteinExistence type="predicted"/>
<feature type="chain" id="PRO_5020502015" evidence="1">
    <location>
        <begin position="19"/>
        <end position="179"/>
    </location>
</feature>
<reference evidence="2 3" key="1">
    <citation type="submission" date="2019-04" db="EMBL/GenBank/DDBJ databases">
        <title>Microbes associate with the intestines of laboratory mice.</title>
        <authorList>
            <person name="Navarre W."/>
            <person name="Wong E."/>
            <person name="Huang K."/>
            <person name="Tropini C."/>
            <person name="Ng K."/>
            <person name="Yu B."/>
        </authorList>
    </citation>
    <scope>NUCLEOTIDE SEQUENCE [LARGE SCALE GENOMIC DNA]</scope>
    <source>
        <strain evidence="2 3">NM63_1-25</strain>
    </source>
</reference>
<organism evidence="2 3">
    <name type="scientific">Bacteroides caecimuris</name>
    <dbReference type="NCBI Taxonomy" id="1796613"/>
    <lineage>
        <taxon>Bacteria</taxon>
        <taxon>Pseudomonadati</taxon>
        <taxon>Bacteroidota</taxon>
        <taxon>Bacteroidia</taxon>
        <taxon>Bacteroidales</taxon>
        <taxon>Bacteroidaceae</taxon>
        <taxon>Bacteroides</taxon>
    </lineage>
</organism>
<dbReference type="AlphaFoldDB" id="A0A4S2DFZ7"/>
<evidence type="ECO:0000313" key="3">
    <source>
        <dbReference type="Proteomes" id="UP000309566"/>
    </source>
</evidence>
<accession>A0A4S2DFZ7</accession>
<evidence type="ECO:0000256" key="1">
    <source>
        <dbReference type="SAM" id="SignalP"/>
    </source>
</evidence>
<dbReference type="Proteomes" id="UP000309566">
    <property type="component" value="Unassembled WGS sequence"/>
</dbReference>
<comment type="caution">
    <text evidence="2">The sequence shown here is derived from an EMBL/GenBank/DDBJ whole genome shotgun (WGS) entry which is preliminary data.</text>
</comment>
<feature type="signal peptide" evidence="1">
    <location>
        <begin position="1"/>
        <end position="18"/>
    </location>
</feature>